<keyword evidence="3" id="KW-1185">Reference proteome</keyword>
<protein>
    <submittedName>
        <fullName evidence="2">Uncharacterized protein</fullName>
    </submittedName>
</protein>
<feature type="chain" id="PRO_5021967474" evidence="1">
    <location>
        <begin position="25"/>
        <end position="113"/>
    </location>
</feature>
<dbReference type="Proteomes" id="UP000319576">
    <property type="component" value="Chromosome"/>
</dbReference>
<accession>A0A517XVG1</accession>
<reference evidence="2 3" key="1">
    <citation type="submission" date="2019-02" db="EMBL/GenBank/DDBJ databases">
        <title>Deep-cultivation of Planctomycetes and their phenomic and genomic characterization uncovers novel biology.</title>
        <authorList>
            <person name="Wiegand S."/>
            <person name="Jogler M."/>
            <person name="Boedeker C."/>
            <person name="Pinto D."/>
            <person name="Vollmers J."/>
            <person name="Rivas-Marin E."/>
            <person name="Kohn T."/>
            <person name="Peeters S.H."/>
            <person name="Heuer A."/>
            <person name="Rast P."/>
            <person name="Oberbeckmann S."/>
            <person name="Bunk B."/>
            <person name="Jeske O."/>
            <person name="Meyerdierks A."/>
            <person name="Storesund J.E."/>
            <person name="Kallscheuer N."/>
            <person name="Luecker S."/>
            <person name="Lage O.M."/>
            <person name="Pohl T."/>
            <person name="Merkel B.J."/>
            <person name="Hornburger P."/>
            <person name="Mueller R.-W."/>
            <person name="Bruemmer F."/>
            <person name="Labrenz M."/>
            <person name="Spormann A.M."/>
            <person name="Op den Camp H."/>
            <person name="Overmann J."/>
            <person name="Amann R."/>
            <person name="Jetten M.S.M."/>
            <person name="Mascher T."/>
            <person name="Medema M.H."/>
            <person name="Devos D.P."/>
            <person name="Kaster A.-K."/>
            <person name="Ovreas L."/>
            <person name="Rohde M."/>
            <person name="Galperin M.Y."/>
            <person name="Jogler C."/>
        </authorList>
    </citation>
    <scope>NUCLEOTIDE SEQUENCE [LARGE SCALE GENOMIC DNA]</scope>
    <source>
        <strain evidence="2 3">ETA_A1</strain>
    </source>
</reference>
<name>A0A517XVG1_9BACT</name>
<dbReference type="KEGG" id="uli:ETAA1_34680"/>
<dbReference type="EMBL" id="CP036273">
    <property type="protein sequence ID" value="QDU21501.1"/>
    <property type="molecule type" value="Genomic_DNA"/>
</dbReference>
<dbReference type="RefSeq" id="WP_145240505.1">
    <property type="nucleotide sequence ID" value="NZ_CP036273.1"/>
</dbReference>
<dbReference type="OrthoDB" id="289628at2"/>
<evidence type="ECO:0000313" key="2">
    <source>
        <dbReference type="EMBL" id="QDU21501.1"/>
    </source>
</evidence>
<evidence type="ECO:0000313" key="3">
    <source>
        <dbReference type="Proteomes" id="UP000319576"/>
    </source>
</evidence>
<keyword evidence="1" id="KW-0732">Signal</keyword>
<gene>
    <name evidence="2" type="ORF">ETAA1_34680</name>
</gene>
<evidence type="ECO:0000256" key="1">
    <source>
        <dbReference type="SAM" id="SignalP"/>
    </source>
</evidence>
<organism evidence="2 3">
    <name type="scientific">Urbifossiella limnaea</name>
    <dbReference type="NCBI Taxonomy" id="2528023"/>
    <lineage>
        <taxon>Bacteria</taxon>
        <taxon>Pseudomonadati</taxon>
        <taxon>Planctomycetota</taxon>
        <taxon>Planctomycetia</taxon>
        <taxon>Gemmatales</taxon>
        <taxon>Gemmataceae</taxon>
        <taxon>Urbifossiella</taxon>
    </lineage>
</organism>
<dbReference type="AlphaFoldDB" id="A0A517XVG1"/>
<proteinExistence type="predicted"/>
<feature type="signal peptide" evidence="1">
    <location>
        <begin position="1"/>
        <end position="24"/>
    </location>
</feature>
<sequence length="113" mass="11784" precursor="true">MLRYALAAALGLAVVLSAGNSIDAQDKAKDKAKATTVEGKLVCTKCTLNETDKCAHAVKVKAGEKTLTYYIDSKEFHGAVCPAGNELAVKVTGTAGKDGDKLTITKAKVEKAK</sequence>